<feature type="transmembrane region" description="Helical" evidence="3">
    <location>
        <begin position="34"/>
        <end position="58"/>
    </location>
</feature>
<dbReference type="InterPro" id="IPR050922">
    <property type="entry name" value="LytR/CpsA/Psr_CW_biosynth"/>
</dbReference>
<dbReference type="NCBIfam" id="TIGR00350">
    <property type="entry name" value="lytR_cpsA_psr"/>
    <property type="match status" value="1"/>
</dbReference>
<feature type="region of interest" description="Disordered" evidence="2">
    <location>
        <begin position="1"/>
        <end position="26"/>
    </location>
</feature>
<dbReference type="PANTHER" id="PTHR33392:SF6">
    <property type="entry name" value="POLYISOPRENYL-TEICHOIC ACID--PEPTIDOGLYCAN TEICHOIC ACID TRANSFERASE TAGU"/>
    <property type="match status" value="1"/>
</dbReference>
<evidence type="ECO:0000256" key="1">
    <source>
        <dbReference type="ARBA" id="ARBA00006068"/>
    </source>
</evidence>
<evidence type="ECO:0000256" key="3">
    <source>
        <dbReference type="SAM" id="Phobius"/>
    </source>
</evidence>
<evidence type="ECO:0000259" key="4">
    <source>
        <dbReference type="Pfam" id="PF03816"/>
    </source>
</evidence>
<feature type="domain" description="Cell envelope-related transcriptional attenuator" evidence="4">
    <location>
        <begin position="120"/>
        <end position="263"/>
    </location>
</feature>
<reference evidence="6" key="1">
    <citation type="journal article" date="2019" name="Int. J. Syst. Evol. Microbiol.">
        <title>The Global Catalogue of Microorganisms (GCM) 10K type strain sequencing project: providing services to taxonomists for standard genome sequencing and annotation.</title>
        <authorList>
            <consortium name="The Broad Institute Genomics Platform"/>
            <consortium name="The Broad Institute Genome Sequencing Center for Infectious Disease"/>
            <person name="Wu L."/>
            <person name="Ma J."/>
        </authorList>
    </citation>
    <scope>NUCLEOTIDE SEQUENCE [LARGE SCALE GENOMIC DNA]</scope>
    <source>
        <strain evidence="6">JCM 18063</strain>
    </source>
</reference>
<comment type="caution">
    <text evidence="5">The sequence shown here is derived from an EMBL/GenBank/DDBJ whole genome shotgun (WGS) entry which is preliminary data.</text>
</comment>
<dbReference type="Pfam" id="PF03816">
    <property type="entry name" value="LytR_cpsA_psr"/>
    <property type="match status" value="1"/>
</dbReference>
<organism evidence="5 6">
    <name type="scientific">Isoptericola chiayiensis</name>
    <dbReference type="NCBI Taxonomy" id="579446"/>
    <lineage>
        <taxon>Bacteria</taxon>
        <taxon>Bacillati</taxon>
        <taxon>Actinomycetota</taxon>
        <taxon>Actinomycetes</taxon>
        <taxon>Micrococcales</taxon>
        <taxon>Promicromonosporaceae</taxon>
        <taxon>Isoptericola</taxon>
    </lineage>
</organism>
<evidence type="ECO:0000313" key="5">
    <source>
        <dbReference type="EMBL" id="GAA4719513.1"/>
    </source>
</evidence>
<evidence type="ECO:0000256" key="2">
    <source>
        <dbReference type="SAM" id="MobiDB-lite"/>
    </source>
</evidence>
<dbReference type="Proteomes" id="UP001500956">
    <property type="component" value="Unassembled WGS sequence"/>
</dbReference>
<keyword evidence="3" id="KW-0472">Membrane</keyword>
<dbReference type="Gene3D" id="3.40.630.190">
    <property type="entry name" value="LCP protein"/>
    <property type="match status" value="1"/>
</dbReference>
<dbReference type="PANTHER" id="PTHR33392">
    <property type="entry name" value="POLYISOPRENYL-TEICHOIC ACID--PEPTIDOGLYCAN TEICHOIC ACID TRANSFERASE TAGU"/>
    <property type="match status" value="1"/>
</dbReference>
<comment type="similarity">
    <text evidence="1">Belongs to the LytR/CpsA/Psr (LCP) family.</text>
</comment>
<proteinExistence type="inferred from homology"/>
<keyword evidence="3" id="KW-1133">Transmembrane helix</keyword>
<dbReference type="EMBL" id="BAABID010000004">
    <property type="protein sequence ID" value="GAA4719513.1"/>
    <property type="molecule type" value="Genomic_DNA"/>
</dbReference>
<keyword evidence="6" id="KW-1185">Reference proteome</keyword>
<name>A0ABP8Y409_9MICO</name>
<protein>
    <submittedName>
        <fullName evidence="5">LCP family protein</fullName>
    </submittedName>
</protein>
<sequence length="367" mass="40012">MSSSHGDGPLVTGIPDDPPPQRHARRRRRLGTTATALIVVACLVAVLGGAAFGGIWWFQQRLDDNVEKLGDPFAELTDRPEPAQSPTSEDELTDLNFLVLGSDSRGSGDGTASLTDTGQRPDAIMLVHLPADRESAVVVSIPRDSWVEVPGHGHAKINAAYAYGGPSLMIQTVENLTDVHIDHFVVTGFDQFVGLTDALDGVRIRVPQDIGDGDDVFFEAGEHMMSGEEALAYTRQRYGLSNGDFGRVQRQQNWMRAILGKINNNRRDPIMMTNFFEEVSKAVATDDGLDITRMREIFDEAREISTNDVAFMTAPYEGTGRSADGQSIVVLDEDPFGQLMTAIADGEAAEFLEEHGEELELLPATVQ</sequence>
<accession>A0ABP8Y409</accession>
<gene>
    <name evidence="5" type="ORF">GCM10023216_05180</name>
</gene>
<keyword evidence="3" id="KW-0812">Transmembrane</keyword>
<evidence type="ECO:0000313" key="6">
    <source>
        <dbReference type="Proteomes" id="UP001500956"/>
    </source>
</evidence>
<dbReference type="InterPro" id="IPR004474">
    <property type="entry name" value="LytR_CpsA_psr"/>
</dbReference>
<dbReference type="RefSeq" id="WP_343037380.1">
    <property type="nucleotide sequence ID" value="NZ_BAABID010000004.1"/>
</dbReference>